<protein>
    <submittedName>
        <fullName evidence="9">Acyl-CoA dehydrogenase family protein</fullName>
    </submittedName>
</protein>
<evidence type="ECO:0000256" key="2">
    <source>
        <dbReference type="ARBA" id="ARBA00009347"/>
    </source>
</evidence>
<gene>
    <name evidence="9" type="ORF">WJX68_01330</name>
</gene>
<evidence type="ECO:0000256" key="4">
    <source>
        <dbReference type="ARBA" id="ARBA00022827"/>
    </source>
</evidence>
<dbReference type="InterPro" id="IPR006089">
    <property type="entry name" value="Acyl-CoA_DH_CS"/>
</dbReference>
<evidence type="ECO:0000259" key="8">
    <source>
        <dbReference type="Pfam" id="PF02771"/>
    </source>
</evidence>
<dbReference type="Pfam" id="PF00441">
    <property type="entry name" value="Acyl-CoA_dh_1"/>
    <property type="match status" value="1"/>
</dbReference>
<dbReference type="Gene3D" id="2.40.110.10">
    <property type="entry name" value="Butyryl-CoA Dehydrogenase, subunit A, domain 2"/>
    <property type="match status" value="1"/>
</dbReference>
<dbReference type="Proteomes" id="UP001364211">
    <property type="component" value="Unassembled WGS sequence"/>
</dbReference>
<evidence type="ECO:0000313" key="10">
    <source>
        <dbReference type="Proteomes" id="UP001364211"/>
    </source>
</evidence>
<dbReference type="PANTHER" id="PTHR43884:SF12">
    <property type="entry name" value="ISOVALERYL-COA DEHYDROGENASE, MITOCHONDRIAL-RELATED"/>
    <property type="match status" value="1"/>
</dbReference>
<name>A0ABU8T0R9_9PSEU</name>
<reference evidence="9 10" key="1">
    <citation type="submission" date="2024-03" db="EMBL/GenBank/DDBJ databases">
        <title>Draft genome sequence of Pseudonocardia sp. DW16-2.</title>
        <authorList>
            <person name="Duangmal K."/>
        </authorList>
    </citation>
    <scope>NUCLEOTIDE SEQUENCE [LARGE SCALE GENOMIC DNA]</scope>
    <source>
        <strain evidence="9 10">DW16-2</strain>
    </source>
</reference>
<dbReference type="SUPFAM" id="SSF47203">
    <property type="entry name" value="Acyl-CoA dehydrogenase C-terminal domain-like"/>
    <property type="match status" value="1"/>
</dbReference>
<feature type="domain" description="Acyl-CoA dehydrogenase/oxidase C-terminal" evidence="6">
    <location>
        <begin position="233"/>
        <end position="381"/>
    </location>
</feature>
<dbReference type="InterPro" id="IPR036250">
    <property type="entry name" value="AcylCo_DH-like_C"/>
</dbReference>
<keyword evidence="5" id="KW-0560">Oxidoreductase</keyword>
<dbReference type="Pfam" id="PF02771">
    <property type="entry name" value="Acyl-CoA_dh_N"/>
    <property type="match status" value="1"/>
</dbReference>
<dbReference type="InterPro" id="IPR009075">
    <property type="entry name" value="AcylCo_DH/oxidase_C"/>
</dbReference>
<organism evidence="9 10">
    <name type="scientific">Pseudonocardia spirodelae</name>
    <dbReference type="NCBI Taxonomy" id="3133431"/>
    <lineage>
        <taxon>Bacteria</taxon>
        <taxon>Bacillati</taxon>
        <taxon>Actinomycetota</taxon>
        <taxon>Actinomycetes</taxon>
        <taxon>Pseudonocardiales</taxon>
        <taxon>Pseudonocardiaceae</taxon>
        <taxon>Pseudonocardia</taxon>
    </lineage>
</organism>
<sequence>MKRTLYESDHEDFREAFRAFVEKEIVPHEAQWERDGAVARELFTTAGANGFLGIDAPEEYGGGGVRDFRFNAVISEELLRVGAAGSGLGLTLHNDIVLPYLLTYTTDEQKQRWLPGVTAGEKILAIAMTEPGIGSDLASMSTTAIRDGDHYVVNGAKTFITNGINADLVVVAVKTDPSQKHKGMSLLVLERGMEGFERGRNLDKLGMHAQDTAELSFTDVKVPVENLLGGEEGRGFVQLVEKLPQERLSIAVAGVAAARATLNGTLDYVKERKAFGSPVGSFQNSKFALAEMDTEVDLAEHYVDDCVRALNAGELTAVDASKAKYWCTELQGRVADRCLQLHGGYGYMSEYPVSKAYADARITRIYGGTTEIMKEVIGRGLGL</sequence>
<keyword evidence="10" id="KW-1185">Reference proteome</keyword>
<dbReference type="InterPro" id="IPR013786">
    <property type="entry name" value="AcylCoA_DH/ox_N"/>
</dbReference>
<evidence type="ECO:0000259" key="6">
    <source>
        <dbReference type="Pfam" id="PF00441"/>
    </source>
</evidence>
<dbReference type="Pfam" id="PF02770">
    <property type="entry name" value="Acyl-CoA_dh_M"/>
    <property type="match status" value="1"/>
</dbReference>
<comment type="caution">
    <text evidence="9">The sequence shown here is derived from an EMBL/GenBank/DDBJ whole genome shotgun (WGS) entry which is preliminary data.</text>
</comment>
<dbReference type="SUPFAM" id="SSF56645">
    <property type="entry name" value="Acyl-CoA dehydrogenase NM domain-like"/>
    <property type="match status" value="1"/>
</dbReference>
<evidence type="ECO:0000259" key="7">
    <source>
        <dbReference type="Pfam" id="PF02770"/>
    </source>
</evidence>
<dbReference type="Gene3D" id="1.10.540.10">
    <property type="entry name" value="Acyl-CoA dehydrogenase/oxidase, N-terminal domain"/>
    <property type="match status" value="1"/>
</dbReference>
<evidence type="ECO:0000313" key="9">
    <source>
        <dbReference type="EMBL" id="MEJ8277558.1"/>
    </source>
</evidence>
<dbReference type="InterPro" id="IPR037069">
    <property type="entry name" value="AcylCoA_DH/ox_N_sf"/>
</dbReference>
<dbReference type="EMBL" id="JBBJUP010000001">
    <property type="protein sequence ID" value="MEJ8277558.1"/>
    <property type="molecule type" value="Genomic_DNA"/>
</dbReference>
<keyword evidence="3 5" id="KW-0285">Flavoprotein</keyword>
<feature type="domain" description="Acyl-CoA dehydrogenase/oxidase N-terminal" evidence="8">
    <location>
        <begin position="8"/>
        <end position="121"/>
    </location>
</feature>
<dbReference type="PANTHER" id="PTHR43884">
    <property type="entry name" value="ACYL-COA DEHYDROGENASE"/>
    <property type="match status" value="1"/>
</dbReference>
<dbReference type="InterPro" id="IPR046373">
    <property type="entry name" value="Acyl-CoA_Oxase/DH_mid-dom_sf"/>
</dbReference>
<comment type="similarity">
    <text evidence="2 5">Belongs to the acyl-CoA dehydrogenase family.</text>
</comment>
<evidence type="ECO:0000256" key="5">
    <source>
        <dbReference type="RuleBase" id="RU362125"/>
    </source>
</evidence>
<evidence type="ECO:0000256" key="3">
    <source>
        <dbReference type="ARBA" id="ARBA00022630"/>
    </source>
</evidence>
<dbReference type="InterPro" id="IPR009100">
    <property type="entry name" value="AcylCoA_DH/oxidase_NM_dom_sf"/>
</dbReference>
<keyword evidence="4 5" id="KW-0274">FAD</keyword>
<comment type="cofactor">
    <cofactor evidence="1 5">
        <name>FAD</name>
        <dbReference type="ChEBI" id="CHEBI:57692"/>
    </cofactor>
</comment>
<evidence type="ECO:0000256" key="1">
    <source>
        <dbReference type="ARBA" id="ARBA00001974"/>
    </source>
</evidence>
<dbReference type="PROSITE" id="PS00073">
    <property type="entry name" value="ACYL_COA_DH_2"/>
    <property type="match status" value="1"/>
</dbReference>
<accession>A0ABU8T0R9</accession>
<feature type="domain" description="Acyl-CoA oxidase/dehydrogenase middle" evidence="7">
    <location>
        <begin position="125"/>
        <end position="220"/>
    </location>
</feature>
<dbReference type="Gene3D" id="1.20.140.10">
    <property type="entry name" value="Butyryl-CoA Dehydrogenase, subunit A, domain 3"/>
    <property type="match status" value="1"/>
</dbReference>
<proteinExistence type="inferred from homology"/>
<dbReference type="InterPro" id="IPR006091">
    <property type="entry name" value="Acyl-CoA_Oxase/DH_mid-dom"/>
</dbReference>
<dbReference type="RefSeq" id="WP_340285619.1">
    <property type="nucleotide sequence ID" value="NZ_JBBJUP010000001.1"/>
</dbReference>